<keyword evidence="4" id="KW-1185">Reference proteome</keyword>
<dbReference type="GO" id="GO:0031491">
    <property type="term" value="F:nucleosome binding"/>
    <property type="evidence" value="ECO:0007669"/>
    <property type="project" value="TreeGrafter"/>
</dbReference>
<feature type="compositionally biased region" description="Polar residues" evidence="1">
    <location>
        <begin position="170"/>
        <end position="188"/>
    </location>
</feature>
<dbReference type="InterPro" id="IPR050454">
    <property type="entry name" value="RTT106/SSRP1_HistChap/FACT"/>
</dbReference>
<dbReference type="SUPFAM" id="SSF47095">
    <property type="entry name" value="HMG-box"/>
    <property type="match status" value="1"/>
</dbReference>
<dbReference type="GO" id="GO:0035101">
    <property type="term" value="C:FACT complex"/>
    <property type="evidence" value="ECO:0007669"/>
    <property type="project" value="TreeGrafter"/>
</dbReference>
<dbReference type="PANTHER" id="PTHR45849:SF1">
    <property type="entry name" value="FACT COMPLEX SUBUNIT SSRP1"/>
    <property type="match status" value="1"/>
</dbReference>
<protein>
    <submittedName>
        <fullName evidence="3">SSRP1</fullName>
    </submittedName>
</protein>
<evidence type="ECO:0000256" key="1">
    <source>
        <dbReference type="SAM" id="MobiDB-lite"/>
    </source>
</evidence>
<sequence length="348" mass="39963">MMTLTIVNGNSVKRSVNEFYNQVVDKADIIQATGDAICNLSEVQCLTPRGQAVIKDFMASSYSSMVSLDPPIKQGQTRYHFLILLFNQEDEMTIDLSLTEEELETKFTGKLQKEMSGPEFELELWQPRLLAVHTRLRLVSASLRKRFYLLRINHQCISDLMKSRSKPSNHHYSSGQNLPTTTILGSKPSNHHYSRGQNLPTTTIKWSKPSTTTILVKQKYDEDILASDNEETNTDHYLERMKQEGKDRFSGDEDDDSDSSDESFNPGESGSEVAEEYDSNPPTTSDKRRFNKKKKKQKKDVDPNKPKRPMTSYMMWFSTNRNDIKEKNPDLPSQIYPRKAENFESYGC</sequence>
<name>A0A8S3SUH3_MYTED</name>
<evidence type="ECO:0000313" key="3">
    <source>
        <dbReference type="EMBL" id="CAG2225006.1"/>
    </source>
</evidence>
<dbReference type="Gene3D" id="2.30.29.150">
    <property type="match status" value="1"/>
</dbReference>
<dbReference type="SUPFAM" id="SSF50729">
    <property type="entry name" value="PH domain-like"/>
    <property type="match status" value="1"/>
</dbReference>
<dbReference type="Proteomes" id="UP000683360">
    <property type="component" value="Unassembled WGS sequence"/>
</dbReference>
<feature type="region of interest" description="Disordered" evidence="1">
    <location>
        <begin position="244"/>
        <end position="348"/>
    </location>
</feature>
<evidence type="ECO:0000259" key="2">
    <source>
        <dbReference type="Pfam" id="PF21103"/>
    </source>
</evidence>
<feature type="domain" description="FACT complex subunit SSRP1-like first PH" evidence="2">
    <location>
        <begin position="65"/>
        <end position="121"/>
    </location>
</feature>
<dbReference type="InterPro" id="IPR048993">
    <property type="entry name" value="SSRP1-like_PH1"/>
</dbReference>
<dbReference type="OrthoDB" id="498543at2759"/>
<gene>
    <name evidence="3" type="ORF">MEDL_38152</name>
</gene>
<comment type="caution">
    <text evidence="3">The sequence shown here is derived from an EMBL/GenBank/DDBJ whole genome shotgun (WGS) entry which is preliminary data.</text>
</comment>
<dbReference type="Pfam" id="PF21103">
    <property type="entry name" value="PH1_SSRP1-like"/>
    <property type="match status" value="1"/>
</dbReference>
<dbReference type="PANTHER" id="PTHR45849">
    <property type="entry name" value="FACT COMPLEX SUBUNIT SSRP1"/>
    <property type="match status" value="1"/>
</dbReference>
<dbReference type="AlphaFoldDB" id="A0A8S3SUH3"/>
<reference evidence="3" key="1">
    <citation type="submission" date="2021-03" db="EMBL/GenBank/DDBJ databases">
        <authorList>
            <person name="Bekaert M."/>
        </authorList>
    </citation>
    <scope>NUCLEOTIDE SEQUENCE</scope>
</reference>
<dbReference type="InterPro" id="IPR036910">
    <property type="entry name" value="HMG_box_dom_sf"/>
</dbReference>
<dbReference type="EMBL" id="CAJPWZ010001830">
    <property type="protein sequence ID" value="CAG2225006.1"/>
    <property type="molecule type" value="Genomic_DNA"/>
</dbReference>
<feature type="compositionally biased region" description="Polar residues" evidence="1">
    <location>
        <begin position="195"/>
        <end position="205"/>
    </location>
</feature>
<dbReference type="GO" id="GO:0042393">
    <property type="term" value="F:histone binding"/>
    <property type="evidence" value="ECO:0007669"/>
    <property type="project" value="TreeGrafter"/>
</dbReference>
<evidence type="ECO:0000313" key="4">
    <source>
        <dbReference type="Proteomes" id="UP000683360"/>
    </source>
</evidence>
<feature type="compositionally biased region" description="Acidic residues" evidence="1">
    <location>
        <begin position="252"/>
        <end position="261"/>
    </location>
</feature>
<accession>A0A8S3SUH3</accession>
<feature type="region of interest" description="Disordered" evidence="1">
    <location>
        <begin position="163"/>
        <end position="205"/>
    </location>
</feature>
<dbReference type="GO" id="GO:1902275">
    <property type="term" value="P:regulation of chromatin organization"/>
    <property type="evidence" value="ECO:0007669"/>
    <property type="project" value="TreeGrafter"/>
</dbReference>
<feature type="compositionally biased region" description="Basic residues" evidence="1">
    <location>
        <begin position="289"/>
        <end position="298"/>
    </location>
</feature>
<organism evidence="3 4">
    <name type="scientific">Mytilus edulis</name>
    <name type="common">Blue mussel</name>
    <dbReference type="NCBI Taxonomy" id="6550"/>
    <lineage>
        <taxon>Eukaryota</taxon>
        <taxon>Metazoa</taxon>
        <taxon>Spiralia</taxon>
        <taxon>Lophotrochozoa</taxon>
        <taxon>Mollusca</taxon>
        <taxon>Bivalvia</taxon>
        <taxon>Autobranchia</taxon>
        <taxon>Pteriomorphia</taxon>
        <taxon>Mytilida</taxon>
        <taxon>Mytiloidea</taxon>
        <taxon>Mytilidae</taxon>
        <taxon>Mytilinae</taxon>
        <taxon>Mytilus</taxon>
    </lineage>
</organism>
<proteinExistence type="predicted"/>
<dbReference type="Gene3D" id="1.10.30.10">
    <property type="entry name" value="High mobility group box domain"/>
    <property type="match status" value="1"/>
</dbReference>